<comment type="pathway">
    <text evidence="6">Cell wall biogenesis.</text>
</comment>
<dbReference type="CDD" id="cd05007">
    <property type="entry name" value="SIS_Etherase"/>
    <property type="match status" value="1"/>
</dbReference>
<comment type="catalytic activity">
    <reaction evidence="4 12">
        <text>N-acetyl-D-muramate 6-phosphate + H2O = N-acetyl-D-glucosamine 6-phosphate + (R)-lactate</text>
        <dbReference type="Rhea" id="RHEA:26410"/>
        <dbReference type="ChEBI" id="CHEBI:15377"/>
        <dbReference type="ChEBI" id="CHEBI:16004"/>
        <dbReference type="ChEBI" id="CHEBI:57513"/>
        <dbReference type="ChEBI" id="CHEBI:58722"/>
        <dbReference type="EC" id="4.2.1.126"/>
    </reaction>
</comment>
<comment type="pathway">
    <text evidence="5">Amino-sugar metabolism; 1,6-anhydro-N-acetylmuramate degradation.</text>
</comment>
<dbReference type="GO" id="GO:0097367">
    <property type="term" value="F:carbohydrate derivative binding"/>
    <property type="evidence" value="ECO:0007669"/>
    <property type="project" value="InterPro"/>
</dbReference>
<dbReference type="GO" id="GO:0016835">
    <property type="term" value="F:carbon-oxygen lyase activity"/>
    <property type="evidence" value="ECO:0007669"/>
    <property type="project" value="UniProtKB-UniRule"/>
</dbReference>
<dbReference type="InterPro" id="IPR046348">
    <property type="entry name" value="SIS_dom_sf"/>
</dbReference>
<dbReference type="GO" id="GO:0016803">
    <property type="term" value="F:ether hydrolase activity"/>
    <property type="evidence" value="ECO:0007669"/>
    <property type="project" value="TreeGrafter"/>
</dbReference>
<dbReference type="PANTHER" id="PTHR10088:SF4">
    <property type="entry name" value="GLUCOKINASE REGULATORY PROTEIN"/>
    <property type="match status" value="1"/>
</dbReference>
<comment type="subunit">
    <text evidence="1 12">Homodimer.</text>
</comment>
<dbReference type="AlphaFoldDB" id="A0A840QLU9"/>
<dbReference type="PROSITE" id="PS51464">
    <property type="entry name" value="SIS"/>
    <property type="match status" value="1"/>
</dbReference>
<dbReference type="InterPro" id="IPR001347">
    <property type="entry name" value="SIS_dom"/>
</dbReference>
<feature type="active site" evidence="12">
    <location>
        <position position="113"/>
    </location>
</feature>
<evidence type="ECO:0000259" key="13">
    <source>
        <dbReference type="PROSITE" id="PS51464"/>
    </source>
</evidence>
<organism evidence="14 15">
    <name type="scientific">Texcoconibacillus texcoconensis</name>
    <dbReference type="NCBI Taxonomy" id="1095777"/>
    <lineage>
        <taxon>Bacteria</taxon>
        <taxon>Bacillati</taxon>
        <taxon>Bacillota</taxon>
        <taxon>Bacilli</taxon>
        <taxon>Bacillales</taxon>
        <taxon>Bacillaceae</taxon>
        <taxon>Texcoconibacillus</taxon>
    </lineage>
</organism>
<dbReference type="GO" id="GO:0046348">
    <property type="term" value="P:amino sugar catabolic process"/>
    <property type="evidence" value="ECO:0007669"/>
    <property type="project" value="InterPro"/>
</dbReference>
<keyword evidence="2 12" id="KW-0456">Lyase</keyword>
<evidence type="ECO:0000313" key="15">
    <source>
        <dbReference type="Proteomes" id="UP000551878"/>
    </source>
</evidence>
<sequence length="295" mass="31339">MLNKLATEERNNRTTQLDEMTTMEVLRVMNEEDKTVPEAIAYSLPSIEPLVQEAINAVRNDGRIIYLGAGTSGRLGVLDAAECPPTFGTDPSVVVGIIAGGEDAFTQAIEGAEDSTDAGKEDMVSLKLNKNDVVIGLAASGRTPYVIGALQYAQSIGGKTGSIACNPNSKISQYADYPIEIHTGSEVLTGSTRLKAGTAQKLVLNMISTAAMVGVGKAYQNLMVDVKPTNEKLIARSKQMIIEATGVDEKTAADTFEKANQHVKAAIVMILAEVSYEEAIKRLDKANGFVKGAIS</sequence>
<comment type="caution">
    <text evidence="14">The sequence shown here is derived from an EMBL/GenBank/DDBJ whole genome shotgun (WGS) entry which is preliminary data.</text>
</comment>
<dbReference type="NCBIfam" id="NF009222">
    <property type="entry name" value="PRK12570.1"/>
    <property type="match status" value="1"/>
</dbReference>
<evidence type="ECO:0000256" key="11">
    <source>
        <dbReference type="ARBA" id="ARBA00084049"/>
    </source>
</evidence>
<evidence type="ECO:0000256" key="2">
    <source>
        <dbReference type="ARBA" id="ARBA00023239"/>
    </source>
</evidence>
<evidence type="ECO:0000256" key="3">
    <source>
        <dbReference type="ARBA" id="ARBA00023277"/>
    </source>
</evidence>
<evidence type="ECO:0000256" key="8">
    <source>
        <dbReference type="ARBA" id="ARBA00067056"/>
    </source>
</evidence>
<proteinExistence type="inferred from homology"/>
<protein>
    <recommendedName>
        <fullName evidence="9 12">N-acetylmuramic acid 6-phosphate etherase</fullName>
        <shortName evidence="12">MurNAc-6-P etherase</shortName>
        <ecNumber evidence="8 12">4.2.1.126</ecNumber>
    </recommendedName>
    <alternativeName>
        <fullName evidence="11 12">N-acetylmuramic acid 6-phosphate hydrolase</fullName>
    </alternativeName>
    <alternativeName>
        <fullName evidence="10 12">N-acetylmuramic acid 6-phosphate lyase</fullName>
    </alternativeName>
</protein>
<dbReference type="InterPro" id="IPR040190">
    <property type="entry name" value="MURQ/GCKR"/>
</dbReference>
<evidence type="ECO:0000256" key="7">
    <source>
        <dbReference type="ARBA" id="ARBA00061234"/>
    </source>
</evidence>
<evidence type="ECO:0000256" key="1">
    <source>
        <dbReference type="ARBA" id="ARBA00011738"/>
    </source>
</evidence>
<dbReference type="SUPFAM" id="SSF53697">
    <property type="entry name" value="SIS domain"/>
    <property type="match status" value="1"/>
</dbReference>
<dbReference type="RefSeq" id="WP_184662836.1">
    <property type="nucleotide sequence ID" value="NZ_JACHHB010000002.1"/>
</dbReference>
<evidence type="ECO:0000256" key="5">
    <source>
        <dbReference type="ARBA" id="ARBA00060595"/>
    </source>
</evidence>
<keyword evidence="15" id="KW-1185">Reference proteome</keyword>
<name>A0A840QLU9_9BACI</name>
<feature type="active site" description="Proton donor" evidence="12">
    <location>
        <position position="82"/>
    </location>
</feature>
<dbReference type="FunFam" id="3.40.50.10490:FF:000014">
    <property type="entry name" value="N-acetylmuramic acid 6-phosphate etherase"/>
    <property type="match status" value="1"/>
</dbReference>
<dbReference type="Gene3D" id="1.10.8.1080">
    <property type="match status" value="1"/>
</dbReference>
<dbReference type="GO" id="GO:0009254">
    <property type="term" value="P:peptidoglycan turnover"/>
    <property type="evidence" value="ECO:0007669"/>
    <property type="project" value="TreeGrafter"/>
</dbReference>
<dbReference type="InterPro" id="IPR005488">
    <property type="entry name" value="Etherase_MurQ"/>
</dbReference>
<dbReference type="EMBL" id="JACHHB010000002">
    <property type="protein sequence ID" value="MBB5172349.1"/>
    <property type="molecule type" value="Genomic_DNA"/>
</dbReference>
<comment type="function">
    <text evidence="12">Specifically catalyzes the cleavage of the D-lactyl ether substituent of MurNAc 6-phosphate, producing GlcNAc 6-phosphate and D-lactate.</text>
</comment>
<dbReference type="FunFam" id="1.10.8.1080:FF:000001">
    <property type="entry name" value="N-acetylmuramic acid 6-phosphate etherase"/>
    <property type="match status" value="1"/>
</dbReference>
<evidence type="ECO:0000256" key="10">
    <source>
        <dbReference type="ARBA" id="ARBA00077905"/>
    </source>
</evidence>
<dbReference type="PANTHER" id="PTHR10088">
    <property type="entry name" value="GLUCOKINASE REGULATORY PROTEIN"/>
    <property type="match status" value="1"/>
</dbReference>
<evidence type="ECO:0000256" key="4">
    <source>
        <dbReference type="ARBA" id="ARBA00051747"/>
    </source>
</evidence>
<dbReference type="Proteomes" id="UP000551878">
    <property type="component" value="Unassembled WGS sequence"/>
</dbReference>
<dbReference type="GO" id="GO:0097173">
    <property type="term" value="P:N-acetylmuramic acid catabolic process"/>
    <property type="evidence" value="ECO:0007669"/>
    <property type="project" value="UniProtKB-UniPathway"/>
</dbReference>
<gene>
    <name evidence="12" type="primary">murQ</name>
    <name evidence="14" type="ORF">HNQ41_000493</name>
</gene>
<dbReference type="Pfam" id="PF22645">
    <property type="entry name" value="GKRP_SIS_N"/>
    <property type="match status" value="1"/>
</dbReference>
<dbReference type="HAMAP" id="MF_00068">
    <property type="entry name" value="MurQ"/>
    <property type="match status" value="1"/>
</dbReference>
<feature type="domain" description="SIS" evidence="13">
    <location>
        <begin position="54"/>
        <end position="217"/>
    </location>
</feature>
<dbReference type="Gene3D" id="3.40.50.10490">
    <property type="entry name" value="Glucose-6-phosphate isomerase like protein, domain 1"/>
    <property type="match status" value="1"/>
</dbReference>
<evidence type="ECO:0000256" key="6">
    <source>
        <dbReference type="ARBA" id="ARBA00060672"/>
    </source>
</evidence>
<keyword evidence="3 12" id="KW-0119">Carbohydrate metabolism</keyword>
<reference evidence="14 15" key="1">
    <citation type="submission" date="2020-08" db="EMBL/GenBank/DDBJ databases">
        <title>Genomic Encyclopedia of Type Strains, Phase IV (KMG-IV): sequencing the most valuable type-strain genomes for metagenomic binning, comparative biology and taxonomic classification.</title>
        <authorList>
            <person name="Goeker M."/>
        </authorList>
    </citation>
    <scope>NUCLEOTIDE SEQUENCE [LARGE SCALE GENOMIC DNA]</scope>
    <source>
        <strain evidence="14 15">DSM 24696</strain>
    </source>
</reference>
<comment type="similarity">
    <text evidence="7 12">Belongs to the GCKR-like family. MurNAc-6-P etherase subfamily.</text>
</comment>
<dbReference type="NCBIfam" id="TIGR00274">
    <property type="entry name" value="N-acetylmuramic acid 6-phosphate etherase"/>
    <property type="match status" value="1"/>
</dbReference>
<dbReference type="EC" id="4.2.1.126" evidence="8 12"/>
<comment type="miscellaneous">
    <text evidence="12">A lyase-type mechanism (elimination/hydration) is suggested for the cleavage of the lactyl ether bond of MurNAc 6-phosphate, with the formation of an alpha,beta-unsaturated aldehyde intermediate with (E)-stereochemistry, followed by the syn addition of water to give product.</text>
</comment>
<comment type="pathway">
    <text evidence="12">Amino-sugar metabolism; N-acetylmuramate degradation.</text>
</comment>
<evidence type="ECO:0000313" key="14">
    <source>
        <dbReference type="EMBL" id="MBB5172349.1"/>
    </source>
</evidence>
<evidence type="ECO:0000256" key="12">
    <source>
        <dbReference type="HAMAP-Rule" id="MF_00068"/>
    </source>
</evidence>
<accession>A0A840QLU9</accession>
<evidence type="ECO:0000256" key="9">
    <source>
        <dbReference type="ARBA" id="ARBA00070061"/>
    </source>
</evidence>
<dbReference type="UniPathway" id="UPA00342"/>
<dbReference type="NCBIfam" id="NF003915">
    <property type="entry name" value="PRK05441.1"/>
    <property type="match status" value="1"/>
</dbReference>